<gene>
    <name evidence="2" type="ORF">GSONMT00012271001</name>
</gene>
<dbReference type="Proteomes" id="UP000193380">
    <property type="component" value="Unassembled WGS sequence"/>
</dbReference>
<feature type="compositionally biased region" description="Low complexity" evidence="1">
    <location>
        <begin position="190"/>
        <end position="203"/>
    </location>
</feature>
<name>A0A060XD28_ONCMY</name>
<evidence type="ECO:0000313" key="2">
    <source>
        <dbReference type="EMBL" id="CDQ75204.1"/>
    </source>
</evidence>
<reference evidence="2" key="2">
    <citation type="submission" date="2014-03" db="EMBL/GenBank/DDBJ databases">
        <authorList>
            <person name="Genoscope - CEA"/>
        </authorList>
    </citation>
    <scope>NUCLEOTIDE SEQUENCE</scope>
</reference>
<organism evidence="2 3">
    <name type="scientific">Oncorhynchus mykiss</name>
    <name type="common">Rainbow trout</name>
    <name type="synonym">Salmo gairdneri</name>
    <dbReference type="NCBI Taxonomy" id="8022"/>
    <lineage>
        <taxon>Eukaryota</taxon>
        <taxon>Metazoa</taxon>
        <taxon>Chordata</taxon>
        <taxon>Craniata</taxon>
        <taxon>Vertebrata</taxon>
        <taxon>Euteleostomi</taxon>
        <taxon>Actinopterygii</taxon>
        <taxon>Neopterygii</taxon>
        <taxon>Teleostei</taxon>
        <taxon>Protacanthopterygii</taxon>
        <taxon>Salmoniformes</taxon>
        <taxon>Salmonidae</taxon>
        <taxon>Salmoninae</taxon>
        <taxon>Oncorhynchus</taxon>
    </lineage>
</organism>
<protein>
    <submittedName>
        <fullName evidence="2">Uncharacterized protein</fullName>
    </submittedName>
</protein>
<evidence type="ECO:0000256" key="1">
    <source>
        <dbReference type="SAM" id="MobiDB-lite"/>
    </source>
</evidence>
<dbReference type="EMBL" id="FR905034">
    <property type="protein sequence ID" value="CDQ75204.1"/>
    <property type="molecule type" value="Genomic_DNA"/>
</dbReference>
<feature type="region of interest" description="Disordered" evidence="1">
    <location>
        <begin position="175"/>
        <end position="241"/>
    </location>
</feature>
<proteinExistence type="predicted"/>
<sequence>MNSYPPDLLRLKLIIHHLRTVLYMSSTIYGHFQTGPVCVCLREREREEERAIDQSEGIGNRKALGIGRHFRFAHKVCNLSPHSPCVEYSLGDLSSLSGFGGNGSGSVHLGSVTGWQQQQLQNMQHSALGHMGNLCQNSNLNLQNVHQNLHIKSEPASPPRDRGIGFVSGGMGAVPQGYLTNQGQAESGRSPGDSLSSCGSSYDGSDREDHRGNDNFLLRPMSNQEERHSPSNISLDVEKRGNRSSIQPYADQYNLGRIQYGVTHPDIQYSLHCIRNASFSQLRLSQCVCVCVCVRVHSLACFSSRRGTAMGRKGCEFRQTELLKPYYKMVSCTYQWFPLYSLLFFLKSIFLT</sequence>
<dbReference type="PaxDb" id="8022-A0A060XD28"/>
<accession>A0A060XD28</accession>
<feature type="compositionally biased region" description="Basic and acidic residues" evidence="1">
    <location>
        <begin position="204"/>
        <end position="213"/>
    </location>
</feature>
<dbReference type="AlphaFoldDB" id="A0A060XD28"/>
<reference evidence="2" key="1">
    <citation type="journal article" date="2014" name="Nat. Commun.">
        <title>The rainbow trout genome provides novel insights into evolution after whole-genome duplication in vertebrates.</title>
        <authorList>
            <person name="Berthelot C."/>
            <person name="Brunet F."/>
            <person name="Chalopin D."/>
            <person name="Juanchich A."/>
            <person name="Bernard M."/>
            <person name="Noel B."/>
            <person name="Bento P."/>
            <person name="Da Silva C."/>
            <person name="Labadie K."/>
            <person name="Alberti A."/>
            <person name="Aury J.M."/>
            <person name="Louis A."/>
            <person name="Dehais P."/>
            <person name="Bardou P."/>
            <person name="Montfort J."/>
            <person name="Klopp C."/>
            <person name="Cabau C."/>
            <person name="Gaspin C."/>
            <person name="Thorgaard G.H."/>
            <person name="Boussaha M."/>
            <person name="Quillet E."/>
            <person name="Guyomard R."/>
            <person name="Galiana D."/>
            <person name="Bobe J."/>
            <person name="Volff J.N."/>
            <person name="Genet C."/>
            <person name="Wincker P."/>
            <person name="Jaillon O."/>
            <person name="Roest Crollius H."/>
            <person name="Guiguen Y."/>
        </authorList>
    </citation>
    <scope>NUCLEOTIDE SEQUENCE [LARGE SCALE GENOMIC DNA]</scope>
</reference>
<dbReference type="STRING" id="8022.A0A060XD28"/>
<feature type="compositionally biased region" description="Polar residues" evidence="1">
    <location>
        <begin position="178"/>
        <end position="187"/>
    </location>
</feature>
<evidence type="ECO:0000313" key="3">
    <source>
        <dbReference type="Proteomes" id="UP000193380"/>
    </source>
</evidence>